<sequence>MNEDRSELKQQQDSYNTNVNVENRLLVQKTTKNTWTKAKKSQQMVELFVQVTMCMYVDQEAQKENFSSLFYAICQPQ</sequence>
<accession>A0A1J1IGI2</accession>
<dbReference type="AlphaFoldDB" id="A0A1J1IGI2"/>
<organism evidence="1 2">
    <name type="scientific">Clunio marinus</name>
    <dbReference type="NCBI Taxonomy" id="568069"/>
    <lineage>
        <taxon>Eukaryota</taxon>
        <taxon>Metazoa</taxon>
        <taxon>Ecdysozoa</taxon>
        <taxon>Arthropoda</taxon>
        <taxon>Hexapoda</taxon>
        <taxon>Insecta</taxon>
        <taxon>Pterygota</taxon>
        <taxon>Neoptera</taxon>
        <taxon>Endopterygota</taxon>
        <taxon>Diptera</taxon>
        <taxon>Nematocera</taxon>
        <taxon>Chironomoidea</taxon>
        <taxon>Chironomidae</taxon>
        <taxon>Clunio</taxon>
    </lineage>
</organism>
<name>A0A1J1IGI2_9DIPT</name>
<protein>
    <submittedName>
        <fullName evidence="1">CLUMA_CG010947, isoform A</fullName>
    </submittedName>
</protein>
<gene>
    <name evidence="1" type="ORF">CLUMA_CG010947</name>
</gene>
<evidence type="ECO:0000313" key="1">
    <source>
        <dbReference type="EMBL" id="CRK97561.1"/>
    </source>
</evidence>
<evidence type="ECO:0000313" key="2">
    <source>
        <dbReference type="Proteomes" id="UP000183832"/>
    </source>
</evidence>
<dbReference type="EMBL" id="CVRI01000047">
    <property type="protein sequence ID" value="CRK97561.1"/>
    <property type="molecule type" value="Genomic_DNA"/>
</dbReference>
<reference evidence="1 2" key="1">
    <citation type="submission" date="2015-04" db="EMBL/GenBank/DDBJ databases">
        <authorList>
            <person name="Syromyatnikov M.Y."/>
            <person name="Popov V.N."/>
        </authorList>
    </citation>
    <scope>NUCLEOTIDE SEQUENCE [LARGE SCALE GENOMIC DNA]</scope>
</reference>
<dbReference type="Proteomes" id="UP000183832">
    <property type="component" value="Unassembled WGS sequence"/>
</dbReference>
<proteinExistence type="predicted"/>
<keyword evidence="2" id="KW-1185">Reference proteome</keyword>